<proteinExistence type="predicted"/>
<evidence type="ECO:0000313" key="1">
    <source>
        <dbReference type="EMBL" id="MVU78614.1"/>
    </source>
</evidence>
<dbReference type="EMBL" id="WRPP01000002">
    <property type="protein sequence ID" value="MVU78614.1"/>
    <property type="molecule type" value="Genomic_DNA"/>
</dbReference>
<keyword evidence="2" id="KW-1185">Reference proteome</keyword>
<name>A0A7K1UW62_9NOCA</name>
<reference evidence="1 2" key="1">
    <citation type="submission" date="2019-12" db="EMBL/GenBank/DDBJ databases">
        <title>Nocardia sp. nov. ET3-3 isolated from soil.</title>
        <authorList>
            <person name="Kanchanasin P."/>
            <person name="Tanasupawat S."/>
            <person name="Yuki M."/>
            <person name="Kudo T."/>
        </authorList>
    </citation>
    <scope>NUCLEOTIDE SEQUENCE [LARGE SCALE GENOMIC DNA]</scope>
    <source>
        <strain evidence="1 2">ET3-3</strain>
    </source>
</reference>
<gene>
    <name evidence="1" type="ORF">GPX89_15330</name>
</gene>
<sequence>MGEIDRLVEVSRVPRSDIEALGELDDSHYTVLRTAFEGARDRREQELNAAIENGLTWVPRLLRPVMRRILFS</sequence>
<dbReference type="RefSeq" id="WP_157388058.1">
    <property type="nucleotide sequence ID" value="NZ_WRPP01000002.1"/>
</dbReference>
<evidence type="ECO:0000313" key="2">
    <source>
        <dbReference type="Proteomes" id="UP000466794"/>
    </source>
</evidence>
<organism evidence="1 2">
    <name type="scientific">Nocardia terrae</name>
    <dbReference type="NCBI Taxonomy" id="2675851"/>
    <lineage>
        <taxon>Bacteria</taxon>
        <taxon>Bacillati</taxon>
        <taxon>Actinomycetota</taxon>
        <taxon>Actinomycetes</taxon>
        <taxon>Mycobacteriales</taxon>
        <taxon>Nocardiaceae</taxon>
        <taxon>Nocardia</taxon>
    </lineage>
</organism>
<dbReference type="Proteomes" id="UP000466794">
    <property type="component" value="Unassembled WGS sequence"/>
</dbReference>
<protein>
    <submittedName>
        <fullName evidence="1">Uncharacterized protein</fullName>
    </submittedName>
</protein>
<comment type="caution">
    <text evidence="1">The sequence shown here is derived from an EMBL/GenBank/DDBJ whole genome shotgun (WGS) entry which is preliminary data.</text>
</comment>
<dbReference type="AlphaFoldDB" id="A0A7K1UW62"/>
<accession>A0A7K1UW62</accession>